<dbReference type="CDD" id="cd07762">
    <property type="entry name" value="CYTH-like_Pase_1"/>
    <property type="match status" value="1"/>
</dbReference>
<evidence type="ECO:0000313" key="2">
    <source>
        <dbReference type="EMBL" id="MBK4778606.1"/>
    </source>
</evidence>
<dbReference type="Proteomes" id="UP001138780">
    <property type="component" value="Unassembled WGS sequence"/>
</dbReference>
<evidence type="ECO:0000313" key="5">
    <source>
        <dbReference type="Proteomes" id="UP001138780"/>
    </source>
</evidence>
<dbReference type="Proteomes" id="UP000676511">
    <property type="component" value="Chromosome"/>
</dbReference>
<reference evidence="2" key="1">
    <citation type="submission" date="2016-12" db="EMBL/GenBank/DDBJ databases">
        <title>Draft genome of Streptococcus lactarius CCUG 66490T type strain.</title>
        <authorList>
            <person name="Salva-Serra F."/>
            <person name="Engstrom-Jakobsson H."/>
            <person name="Thorell K."/>
            <person name="Gomila M."/>
            <person name="Gonzales-Siles L."/>
            <person name="Busquets A."/>
            <person name="Jaen-Luchoro D."/>
            <person name="Karlsson R."/>
            <person name="Kristiansson E."/>
            <person name="Moore E."/>
        </authorList>
    </citation>
    <scope>NUCLEOTIDE SEQUENCE</scope>
    <source>
        <strain evidence="2">CCUG 66490</strain>
    </source>
</reference>
<dbReference type="EMBL" id="MRXX01000001">
    <property type="protein sequence ID" value="MBK4778606.1"/>
    <property type="molecule type" value="Genomic_DNA"/>
</dbReference>
<dbReference type="SMART" id="SM01118">
    <property type="entry name" value="CYTH"/>
    <property type="match status" value="1"/>
</dbReference>
<gene>
    <name evidence="2" type="ORF">BTU61_00030</name>
    <name evidence="3" type="ORF">J4854_05590</name>
</gene>
<accession>A0A9X1BAI5</accession>
<evidence type="ECO:0000313" key="4">
    <source>
        <dbReference type="Proteomes" id="UP000676511"/>
    </source>
</evidence>
<name>A0A9X1BAI5_9STRE</name>
<dbReference type="EMBL" id="CP072329">
    <property type="protein sequence ID" value="QUB38027.1"/>
    <property type="molecule type" value="Genomic_DNA"/>
</dbReference>
<protein>
    <submittedName>
        <fullName evidence="2">Adenylate cyclase</fullName>
    </submittedName>
    <submittedName>
        <fullName evidence="3">CYTH domain-containing protein</fullName>
    </submittedName>
</protein>
<keyword evidence="4" id="KW-1185">Reference proteome</keyword>
<dbReference type="PROSITE" id="PS51707">
    <property type="entry name" value="CYTH"/>
    <property type="match status" value="1"/>
</dbReference>
<dbReference type="InterPro" id="IPR009195">
    <property type="entry name" value="Uncharacterised_YjbK"/>
</dbReference>
<dbReference type="InterPro" id="IPR033469">
    <property type="entry name" value="CYTH-like_dom_sf"/>
</dbReference>
<dbReference type="PIRSF" id="PIRSF012526">
    <property type="entry name" value="CYTH_UCP012526"/>
    <property type="match status" value="1"/>
</dbReference>
<reference evidence="3 4" key="2">
    <citation type="submission" date="2021-03" db="EMBL/GenBank/DDBJ databases">
        <title>Human Oral Microbial Genomes.</title>
        <authorList>
            <person name="Johnston C.D."/>
            <person name="Chen T."/>
            <person name="Dewhirst F.E."/>
        </authorList>
    </citation>
    <scope>NUCLEOTIDE SEQUENCE [LARGE SCALE GENOMIC DNA]</scope>
    <source>
        <strain evidence="3 4">CCUG 66490</strain>
    </source>
</reference>
<organism evidence="2 5">
    <name type="scientific">Streptococcus lactarius</name>
    <dbReference type="NCBI Taxonomy" id="684066"/>
    <lineage>
        <taxon>Bacteria</taxon>
        <taxon>Bacillati</taxon>
        <taxon>Bacillota</taxon>
        <taxon>Bacilli</taxon>
        <taxon>Lactobacillales</taxon>
        <taxon>Streptococcaceae</taxon>
        <taxon>Streptococcus</taxon>
    </lineage>
</organism>
<evidence type="ECO:0000313" key="3">
    <source>
        <dbReference type="EMBL" id="QUB38027.1"/>
    </source>
</evidence>
<sequence>MNHLEIEYKTMLDMDEYQSLLPLFTDTQEVVQTNHYIDTPDQLIRKEKMALRVRTFASTAELTLKVPETVGHFEYNQDLSPEEIQSILQHQAFPDGEIKELLSSKKIPLEKLAVWGSLTTKRLEKETEAGLVALDYSTYLDTADYELEIEVETAEEEANFQQFIKDHGISYKPAKSKIARLAQRLLNS</sequence>
<dbReference type="RefSeq" id="WP_200771796.1">
    <property type="nucleotide sequence ID" value="NZ_CP072329.1"/>
</dbReference>
<dbReference type="AlphaFoldDB" id="A0A9X1BAI5"/>
<dbReference type="SUPFAM" id="SSF55154">
    <property type="entry name" value="CYTH-like phosphatases"/>
    <property type="match status" value="1"/>
</dbReference>
<evidence type="ECO:0000259" key="1">
    <source>
        <dbReference type="PROSITE" id="PS51707"/>
    </source>
</evidence>
<proteinExistence type="predicted"/>
<feature type="domain" description="CYTH" evidence="1">
    <location>
        <begin position="3"/>
        <end position="188"/>
    </location>
</feature>
<dbReference type="InterPro" id="IPR023577">
    <property type="entry name" value="CYTH_domain"/>
</dbReference>
<dbReference type="Gene3D" id="2.40.320.10">
    <property type="entry name" value="Hypothetical Protein Pfu-838710-001"/>
    <property type="match status" value="1"/>
</dbReference>
<dbReference type="Pfam" id="PF01928">
    <property type="entry name" value="CYTH"/>
    <property type="match status" value="1"/>
</dbReference>